<dbReference type="OrthoDB" id="5532683at2759"/>
<dbReference type="AlphaFoldDB" id="A0A9W8HRK8"/>
<keyword evidence="3 4" id="KW-0808">Transferase</keyword>
<evidence type="ECO:0000256" key="5">
    <source>
        <dbReference type="SAM" id="MobiDB-lite"/>
    </source>
</evidence>
<dbReference type="Proteomes" id="UP001140094">
    <property type="component" value="Unassembled WGS sequence"/>
</dbReference>
<dbReference type="Gene3D" id="3.40.50.960">
    <property type="entry name" value="Lumazine/riboflavin synthase"/>
    <property type="match status" value="1"/>
</dbReference>
<evidence type="ECO:0000256" key="2">
    <source>
        <dbReference type="ARBA" id="ARBA00022619"/>
    </source>
</evidence>
<dbReference type="GO" id="GO:0000906">
    <property type="term" value="F:6,7-dimethyl-8-ribityllumazine synthase activity"/>
    <property type="evidence" value="ECO:0007669"/>
    <property type="project" value="UniProtKB-EC"/>
</dbReference>
<proteinExistence type="inferred from homology"/>
<reference evidence="6" key="1">
    <citation type="submission" date="2022-07" db="EMBL/GenBank/DDBJ databases">
        <title>Phylogenomic reconstructions and comparative analyses of Kickxellomycotina fungi.</title>
        <authorList>
            <person name="Reynolds N.K."/>
            <person name="Stajich J.E."/>
            <person name="Barry K."/>
            <person name="Grigoriev I.V."/>
            <person name="Crous P."/>
            <person name="Smith M.E."/>
        </authorList>
    </citation>
    <scope>NUCLEOTIDE SEQUENCE</scope>
    <source>
        <strain evidence="6">NRRL 1565</strain>
    </source>
</reference>
<dbReference type="EC" id="2.5.1.78" evidence="4"/>
<feature type="region of interest" description="Disordered" evidence="5">
    <location>
        <begin position="217"/>
        <end position="251"/>
    </location>
</feature>
<organism evidence="6 7">
    <name type="scientific">Coemansia guatemalensis</name>
    <dbReference type="NCBI Taxonomy" id="2761395"/>
    <lineage>
        <taxon>Eukaryota</taxon>
        <taxon>Fungi</taxon>
        <taxon>Fungi incertae sedis</taxon>
        <taxon>Zoopagomycota</taxon>
        <taxon>Kickxellomycotina</taxon>
        <taxon>Kickxellomycetes</taxon>
        <taxon>Kickxellales</taxon>
        <taxon>Kickxellaceae</taxon>
        <taxon>Coemansia</taxon>
    </lineage>
</organism>
<comment type="caution">
    <text evidence="6">The sequence shown here is derived from an EMBL/GenBank/DDBJ whole genome shotgun (WGS) entry which is preliminary data.</text>
</comment>
<dbReference type="GO" id="GO:0009231">
    <property type="term" value="P:riboflavin biosynthetic process"/>
    <property type="evidence" value="ECO:0007669"/>
    <property type="project" value="UniProtKB-KW"/>
</dbReference>
<comment type="pathway">
    <text evidence="4">Cofactor biosynthesis; riboflavin biosynthesis; riboflavin from 2-hydroxy-3-oxobutyl phosphate and 5-amino-6-(D-ribitylamino)uracil: step 1/2.</text>
</comment>
<evidence type="ECO:0000313" key="7">
    <source>
        <dbReference type="Proteomes" id="UP001140094"/>
    </source>
</evidence>
<sequence length="287" mass="30499">MKAVSNLRTRMRMLSDGSEELRGTAPAAAATTSGAAAGAARRRACTAGADAVLSPPLAESTQRAWAVGARKLRGLHPSPVLIYVRENAAAVEHTMDRLYGALVTRFNVDSRDMRVTDVPTAFDLPAAVRRMGQNKQLVVVVALLARDAPWFDEAQVGRVRQFLLDWSQTNAVPLVDGVLVADTQRALVDRVSAPHWRIAASDDIGDSCELTSAGVFGGADAGTQNKEDTGESSSTSAAAVNESSAVEDSATAEPSVAAGALPSENAMFGDYLAHRAIEMFYFEHRGW</sequence>
<keyword evidence="7" id="KW-1185">Reference proteome</keyword>
<gene>
    <name evidence="6" type="ORF">H4R20_004729</name>
</gene>
<evidence type="ECO:0000256" key="1">
    <source>
        <dbReference type="ARBA" id="ARBA00007424"/>
    </source>
</evidence>
<feature type="compositionally biased region" description="Low complexity" evidence="5">
    <location>
        <begin position="231"/>
        <end position="249"/>
    </location>
</feature>
<feature type="region of interest" description="Disordered" evidence="5">
    <location>
        <begin position="1"/>
        <end position="35"/>
    </location>
</feature>
<accession>A0A9W8HRK8</accession>
<comment type="function">
    <text evidence="4">Catalyzes the formation of 6,7-dimethyl-8-ribityllumazine by condensation of 5-amino-6-(D-ribitylamino)uracil with 3,4-dihydroxy-2-butanone 4-phosphate. This is the penultimate step in the biosynthesis of riboflavin.</text>
</comment>
<comment type="similarity">
    <text evidence="1 4">Belongs to the DMRL synthase family.</text>
</comment>
<evidence type="ECO:0000256" key="3">
    <source>
        <dbReference type="ARBA" id="ARBA00022679"/>
    </source>
</evidence>
<dbReference type="InterPro" id="IPR002180">
    <property type="entry name" value="LS/RS"/>
</dbReference>
<keyword evidence="2 4" id="KW-0686">Riboflavin biosynthesis</keyword>
<dbReference type="Pfam" id="PF00885">
    <property type="entry name" value="DMRL_synthase"/>
    <property type="match status" value="1"/>
</dbReference>
<evidence type="ECO:0000256" key="4">
    <source>
        <dbReference type="RuleBase" id="RU003795"/>
    </source>
</evidence>
<name>A0A9W8HRK8_9FUNG</name>
<dbReference type="SUPFAM" id="SSF52121">
    <property type="entry name" value="Lumazine synthase"/>
    <property type="match status" value="1"/>
</dbReference>
<dbReference type="InterPro" id="IPR036467">
    <property type="entry name" value="LS/RS_sf"/>
</dbReference>
<dbReference type="GO" id="GO:0009349">
    <property type="term" value="C:riboflavin synthase complex"/>
    <property type="evidence" value="ECO:0007669"/>
    <property type="project" value="UniProtKB-UniRule"/>
</dbReference>
<evidence type="ECO:0000313" key="6">
    <source>
        <dbReference type="EMBL" id="KAJ2798686.1"/>
    </source>
</evidence>
<protein>
    <recommendedName>
        <fullName evidence="4">6,7-dimethyl-8-ribityllumazine synthase</fullName>
        <shortName evidence="4">DMRL synthase</shortName>
        <ecNumber evidence="4">2.5.1.78</ecNumber>
    </recommendedName>
</protein>
<feature type="compositionally biased region" description="Low complexity" evidence="5">
    <location>
        <begin position="23"/>
        <end position="35"/>
    </location>
</feature>
<dbReference type="EMBL" id="JANBUO010001341">
    <property type="protein sequence ID" value="KAJ2798686.1"/>
    <property type="molecule type" value="Genomic_DNA"/>
</dbReference>
<comment type="catalytic activity">
    <reaction evidence="4">
        <text>(2S)-2-hydroxy-3-oxobutyl phosphate + 5-amino-6-(D-ribitylamino)uracil = 6,7-dimethyl-8-(1-D-ribityl)lumazine + phosphate + 2 H2O + H(+)</text>
        <dbReference type="Rhea" id="RHEA:26152"/>
        <dbReference type="ChEBI" id="CHEBI:15377"/>
        <dbReference type="ChEBI" id="CHEBI:15378"/>
        <dbReference type="ChEBI" id="CHEBI:15934"/>
        <dbReference type="ChEBI" id="CHEBI:43474"/>
        <dbReference type="ChEBI" id="CHEBI:58201"/>
        <dbReference type="ChEBI" id="CHEBI:58830"/>
        <dbReference type="EC" id="2.5.1.78"/>
    </reaction>
</comment>